<dbReference type="InterPro" id="IPR038514">
    <property type="entry name" value="AAR2_C_sf"/>
</dbReference>
<proteinExistence type="inferred from homology"/>
<dbReference type="AlphaFoldDB" id="A0A914WIF2"/>
<dbReference type="GO" id="GO:0005681">
    <property type="term" value="C:spliceosomal complex"/>
    <property type="evidence" value="ECO:0007669"/>
    <property type="project" value="UniProtKB-KW"/>
</dbReference>
<dbReference type="InterPro" id="IPR033647">
    <property type="entry name" value="Aar2_N"/>
</dbReference>
<dbReference type="PANTHER" id="PTHR12689:SF4">
    <property type="entry name" value="PROTEIN AAR2 HOMOLOG"/>
    <property type="match status" value="1"/>
</dbReference>
<keyword evidence="4" id="KW-0507">mRNA processing</keyword>
<protein>
    <recommendedName>
        <fullName evidence="3">Protein AAR2 homolog</fullName>
    </recommendedName>
    <alternativeName>
        <fullName evidence="7">AAR2 splicing factor homolog</fullName>
    </alternativeName>
</protein>
<evidence type="ECO:0000256" key="3">
    <source>
        <dbReference type="ARBA" id="ARBA00016372"/>
    </source>
</evidence>
<comment type="function">
    <text evidence="1">Component of the U5 snRNP complex that is required for spliceosome assembly and for pre-mRNA splicing.</text>
</comment>
<keyword evidence="11" id="KW-1185">Reference proteome</keyword>
<evidence type="ECO:0000259" key="9">
    <source>
        <dbReference type="Pfam" id="PF05282"/>
    </source>
</evidence>
<evidence type="ECO:0000256" key="7">
    <source>
        <dbReference type="ARBA" id="ARBA00030625"/>
    </source>
</evidence>
<evidence type="ECO:0000256" key="2">
    <source>
        <dbReference type="ARBA" id="ARBA00006281"/>
    </source>
</evidence>
<evidence type="ECO:0000256" key="4">
    <source>
        <dbReference type="ARBA" id="ARBA00022664"/>
    </source>
</evidence>
<dbReference type="WBParaSite" id="PSAMB.scaffold4208size15308.g23710.t1">
    <property type="protein sequence ID" value="PSAMB.scaffold4208size15308.g23710.t1"/>
    <property type="gene ID" value="PSAMB.scaffold4208size15308.g23710"/>
</dbReference>
<evidence type="ECO:0000313" key="11">
    <source>
        <dbReference type="Proteomes" id="UP000887566"/>
    </source>
</evidence>
<dbReference type="Pfam" id="PF05282">
    <property type="entry name" value="AAR2"/>
    <property type="match status" value="1"/>
</dbReference>
<organism evidence="11 12">
    <name type="scientific">Plectus sambesii</name>
    <dbReference type="NCBI Taxonomy" id="2011161"/>
    <lineage>
        <taxon>Eukaryota</taxon>
        <taxon>Metazoa</taxon>
        <taxon>Ecdysozoa</taxon>
        <taxon>Nematoda</taxon>
        <taxon>Chromadorea</taxon>
        <taxon>Plectida</taxon>
        <taxon>Plectina</taxon>
        <taxon>Plectoidea</taxon>
        <taxon>Plectidae</taxon>
        <taxon>Plectus</taxon>
    </lineage>
</organism>
<dbReference type="Pfam" id="PF20981">
    <property type="entry name" value="AAR2_1st"/>
    <property type="match status" value="1"/>
</dbReference>
<dbReference type="CDD" id="cd13778">
    <property type="entry name" value="Aar2_C"/>
    <property type="match status" value="1"/>
</dbReference>
<keyword evidence="5" id="KW-0747">Spliceosome</keyword>
<feature type="domain" description="AAR2 C-terminal" evidence="9">
    <location>
        <begin position="218"/>
        <end position="367"/>
    </location>
</feature>
<reference evidence="12" key="1">
    <citation type="submission" date="2022-11" db="UniProtKB">
        <authorList>
            <consortium name="WormBaseParasite"/>
        </authorList>
    </citation>
    <scope>IDENTIFICATION</scope>
</reference>
<dbReference type="FunFam" id="2.60.34.20:FF:000001">
    <property type="entry name" value="protein AAR2 homolog"/>
    <property type="match status" value="1"/>
</dbReference>
<dbReference type="InterPro" id="IPR038516">
    <property type="entry name" value="AAR2_N_sf"/>
</dbReference>
<evidence type="ECO:0000259" key="10">
    <source>
        <dbReference type="Pfam" id="PF20981"/>
    </source>
</evidence>
<dbReference type="Proteomes" id="UP000887566">
    <property type="component" value="Unplaced"/>
</dbReference>
<dbReference type="InterPro" id="IPR007946">
    <property type="entry name" value="AAR2"/>
</dbReference>
<keyword evidence="6" id="KW-0508">mRNA splicing</keyword>
<comment type="subunit">
    <text evidence="8">Interacts with PRPF8 (via RNase H homology domain). Component of a U5 snRNP complex that contains PRPF8.</text>
</comment>
<evidence type="ECO:0000256" key="1">
    <source>
        <dbReference type="ARBA" id="ARBA00003708"/>
    </source>
</evidence>
<dbReference type="GO" id="GO:0000244">
    <property type="term" value="P:spliceosomal tri-snRNP complex assembly"/>
    <property type="evidence" value="ECO:0007669"/>
    <property type="project" value="TreeGrafter"/>
</dbReference>
<sequence>MASSSSSFPIPTSMDIPQELARQLFEQGATLIFLDFPESAEFGVDYKSWTVGEKFRGLKMIPPGVHFIYYSCGRAPRIGFFHDFKPQEVLVRKWDKKIEDLSMETVDEEEISRFRSNLQSMDPFLGPYPFDTYRSWFALSSHMTGPLVEQLCPLSGRITSQAELVTMETELMEAATSEVARNSNTVDRQHPTRLRFADSQGLPIMRIRPGYDLRFHAIPERQQLSASERAGMVMDASAQLERLLTEFSDEKQLLGELQFAFVCFLMGQIYESFEHWKRLVRLLCSCHEALVSRRQLFMDFLMTLHFQLKECPEDFFVDIVSRNNFLTITLANFFSNVDTTDGVDPVLREKARKFKSYLTKRFKWDFEQDDGPTIVSMD</sequence>
<dbReference type="InterPro" id="IPR033648">
    <property type="entry name" value="AAR2_C"/>
</dbReference>
<dbReference type="Gene3D" id="2.60.34.20">
    <property type="match status" value="1"/>
</dbReference>
<evidence type="ECO:0000256" key="6">
    <source>
        <dbReference type="ARBA" id="ARBA00023187"/>
    </source>
</evidence>
<name>A0A914WIF2_9BILA</name>
<dbReference type="CDD" id="cd13777">
    <property type="entry name" value="Aar2_N"/>
    <property type="match status" value="1"/>
</dbReference>
<evidence type="ECO:0000256" key="8">
    <source>
        <dbReference type="ARBA" id="ARBA00047009"/>
    </source>
</evidence>
<comment type="similarity">
    <text evidence="2">Belongs to the AAR2 family.</text>
</comment>
<accession>A0A914WIF2</accession>
<dbReference type="Gene3D" id="1.25.40.550">
    <property type="entry name" value="Aar2, C-terminal domain-like"/>
    <property type="match status" value="1"/>
</dbReference>
<evidence type="ECO:0000256" key="5">
    <source>
        <dbReference type="ARBA" id="ARBA00022728"/>
    </source>
</evidence>
<dbReference type="FunFam" id="1.25.40.550:FF:000001">
    <property type="entry name" value="AAR2 splicing factor homolog"/>
    <property type="match status" value="1"/>
</dbReference>
<dbReference type="PANTHER" id="PTHR12689">
    <property type="entry name" value="A1 CISTRON SPLICING FACTOR AAR2-RELATED"/>
    <property type="match status" value="1"/>
</dbReference>
<evidence type="ECO:0000313" key="12">
    <source>
        <dbReference type="WBParaSite" id="PSAMB.scaffold4208size15308.g23710.t1"/>
    </source>
</evidence>
<feature type="domain" description="AAR2 N-terminal" evidence="10">
    <location>
        <begin position="27"/>
        <end position="153"/>
    </location>
</feature>